<dbReference type="PROSITE" id="PS00984">
    <property type="entry name" value="UROTENSIN_II"/>
    <property type="match status" value="1"/>
</dbReference>
<evidence type="ECO:0000256" key="4">
    <source>
        <dbReference type="ARBA" id="ARBA00022702"/>
    </source>
</evidence>
<keyword evidence="3" id="KW-0964">Secreted</keyword>
<dbReference type="GO" id="GO:0008217">
    <property type="term" value="P:regulation of blood pressure"/>
    <property type="evidence" value="ECO:0007669"/>
    <property type="project" value="InterPro"/>
</dbReference>
<reference evidence="7" key="1">
    <citation type="submission" date="2025-08" db="UniProtKB">
        <authorList>
            <consortium name="Ensembl"/>
        </authorList>
    </citation>
    <scope>IDENTIFICATION</scope>
</reference>
<keyword evidence="8" id="KW-1185">Reference proteome</keyword>
<evidence type="ECO:0000313" key="7">
    <source>
        <dbReference type="Ensembl" id="ENSCPRP00005018206.1"/>
    </source>
</evidence>
<dbReference type="GO" id="GO:0001664">
    <property type="term" value="F:G protein-coupled receptor binding"/>
    <property type="evidence" value="ECO:0007669"/>
    <property type="project" value="TreeGrafter"/>
</dbReference>
<dbReference type="OMA" id="TMALCVP"/>
<gene>
    <name evidence="7" type="primary">UTS2B</name>
</gene>
<dbReference type="InterPro" id="IPR001483">
    <property type="entry name" value="Urotensin_II"/>
</dbReference>
<protein>
    <submittedName>
        <fullName evidence="7">Urotensin 2B</fullName>
    </submittedName>
</protein>
<dbReference type="PANTHER" id="PTHR36876">
    <property type="entry name" value="UROTENSIN-2B"/>
    <property type="match status" value="1"/>
</dbReference>
<evidence type="ECO:0000256" key="6">
    <source>
        <dbReference type="SAM" id="SignalP"/>
    </source>
</evidence>
<evidence type="ECO:0000256" key="3">
    <source>
        <dbReference type="ARBA" id="ARBA00022525"/>
    </source>
</evidence>
<feature type="signal peptide" evidence="6">
    <location>
        <begin position="1"/>
        <end position="28"/>
    </location>
</feature>
<dbReference type="InterPro" id="IPR043255">
    <property type="entry name" value="U-IIB"/>
</dbReference>
<dbReference type="GO" id="GO:0097746">
    <property type="term" value="P:blood vessel diameter maintenance"/>
    <property type="evidence" value="ECO:0007669"/>
    <property type="project" value="InterPro"/>
</dbReference>
<proteinExistence type="inferred from homology"/>
<dbReference type="GeneTree" id="ENSGT00390000003511"/>
<evidence type="ECO:0000256" key="5">
    <source>
        <dbReference type="ARBA" id="ARBA00023157"/>
    </source>
</evidence>
<name>A0A7M4FZ26_CROPO</name>
<dbReference type="Ensembl" id="ENSCPRT00005021295.1">
    <property type="protein sequence ID" value="ENSCPRP00005018206.1"/>
    <property type="gene ID" value="ENSCPRG00005012694.1"/>
</dbReference>
<feature type="chain" id="PRO_5029557309" evidence="6">
    <location>
        <begin position="29"/>
        <end position="131"/>
    </location>
</feature>
<reference evidence="7" key="2">
    <citation type="submission" date="2025-09" db="UniProtKB">
        <authorList>
            <consortium name="Ensembl"/>
        </authorList>
    </citation>
    <scope>IDENTIFICATION</scope>
</reference>
<sequence>MGRIGSAQLCFGMLAVLAIVVYIPSTHGKPFLLQGKLKGQRALLTQNQMFPERQDAGHRDALLTLLLDKNPAWRRPANIDLELAKKYEELQQLARLKEELLADKGSEMAYALESLAASHPQKRACFWKYCV</sequence>
<evidence type="ECO:0000313" key="8">
    <source>
        <dbReference type="Proteomes" id="UP000594220"/>
    </source>
</evidence>
<comment type="similarity">
    <text evidence="2">Belongs to the urotensin-2 family.</text>
</comment>
<comment type="subcellular location">
    <subcellularLocation>
        <location evidence="1">Secreted</location>
    </subcellularLocation>
</comment>
<keyword evidence="4" id="KW-0372">Hormone</keyword>
<dbReference type="PANTHER" id="PTHR36876:SF1">
    <property type="entry name" value="UROTENSIN-2B"/>
    <property type="match status" value="1"/>
</dbReference>
<evidence type="ECO:0000256" key="2">
    <source>
        <dbReference type="ARBA" id="ARBA00006719"/>
    </source>
</evidence>
<accession>A0A7M4FZ26</accession>
<dbReference type="AlphaFoldDB" id="A0A7M4FZ26"/>
<dbReference type="Proteomes" id="UP000594220">
    <property type="component" value="Unplaced"/>
</dbReference>
<organism evidence="7 8">
    <name type="scientific">Crocodylus porosus</name>
    <name type="common">Saltwater crocodile</name>
    <name type="synonym">Estuarine crocodile</name>
    <dbReference type="NCBI Taxonomy" id="8502"/>
    <lineage>
        <taxon>Eukaryota</taxon>
        <taxon>Metazoa</taxon>
        <taxon>Chordata</taxon>
        <taxon>Craniata</taxon>
        <taxon>Vertebrata</taxon>
        <taxon>Euteleostomi</taxon>
        <taxon>Archelosauria</taxon>
        <taxon>Archosauria</taxon>
        <taxon>Crocodylia</taxon>
        <taxon>Longirostres</taxon>
        <taxon>Crocodylidae</taxon>
        <taxon>Crocodylus</taxon>
    </lineage>
</organism>
<keyword evidence="6" id="KW-0732">Signal</keyword>
<evidence type="ECO:0000256" key="1">
    <source>
        <dbReference type="ARBA" id="ARBA00004613"/>
    </source>
</evidence>
<dbReference type="GO" id="GO:0005576">
    <property type="term" value="C:extracellular region"/>
    <property type="evidence" value="ECO:0007669"/>
    <property type="project" value="UniProtKB-SubCell"/>
</dbReference>
<keyword evidence="5" id="KW-1015">Disulfide bond</keyword>
<dbReference type="GO" id="GO:0005179">
    <property type="term" value="F:hormone activity"/>
    <property type="evidence" value="ECO:0007669"/>
    <property type="project" value="UniProtKB-KW"/>
</dbReference>